<dbReference type="OrthoDB" id="7620579at2"/>
<evidence type="ECO:0000259" key="4">
    <source>
        <dbReference type="PROSITE" id="PS50949"/>
    </source>
</evidence>
<evidence type="ECO:0000256" key="3">
    <source>
        <dbReference type="ARBA" id="ARBA00023163"/>
    </source>
</evidence>
<dbReference type="PROSITE" id="PS50949">
    <property type="entry name" value="HTH_GNTR"/>
    <property type="match status" value="1"/>
</dbReference>
<dbReference type="SUPFAM" id="SSF46785">
    <property type="entry name" value="Winged helix' DNA-binding domain"/>
    <property type="match status" value="1"/>
</dbReference>
<reference evidence="5 6" key="1">
    <citation type="submission" date="2019-12" db="EMBL/GenBank/DDBJ databases">
        <title>Genomic-based taxomic classification of the family Erythrobacteraceae.</title>
        <authorList>
            <person name="Xu L."/>
        </authorList>
    </citation>
    <scope>NUCLEOTIDE SEQUENCE [LARGE SCALE GENOMIC DNA]</scope>
    <source>
        <strain evidence="5 6">MCCC 1K01500</strain>
    </source>
</reference>
<dbReference type="SUPFAM" id="SSF48008">
    <property type="entry name" value="GntR ligand-binding domain-like"/>
    <property type="match status" value="1"/>
</dbReference>
<dbReference type="InterPro" id="IPR011711">
    <property type="entry name" value="GntR_C"/>
</dbReference>
<feature type="domain" description="HTH gntR-type" evidence="4">
    <location>
        <begin position="20"/>
        <end position="87"/>
    </location>
</feature>
<accession>A0A6I4T201</accession>
<dbReference type="InterPro" id="IPR036388">
    <property type="entry name" value="WH-like_DNA-bd_sf"/>
</dbReference>
<dbReference type="GO" id="GO:0003677">
    <property type="term" value="F:DNA binding"/>
    <property type="evidence" value="ECO:0007669"/>
    <property type="project" value="UniProtKB-KW"/>
</dbReference>
<gene>
    <name evidence="5" type="ORF">GRI89_14045</name>
</gene>
<name>A0A6I4T201_9SPHN</name>
<dbReference type="SMART" id="SM00345">
    <property type="entry name" value="HTH_GNTR"/>
    <property type="match status" value="1"/>
</dbReference>
<evidence type="ECO:0000313" key="5">
    <source>
        <dbReference type="EMBL" id="MXO60662.1"/>
    </source>
</evidence>
<keyword evidence="2" id="KW-0238">DNA-binding</keyword>
<dbReference type="PANTHER" id="PTHR43537">
    <property type="entry name" value="TRANSCRIPTIONAL REGULATOR, GNTR FAMILY"/>
    <property type="match status" value="1"/>
</dbReference>
<organism evidence="5 6">
    <name type="scientific">Croceibacterium salegens</name>
    <dbReference type="NCBI Taxonomy" id="1737568"/>
    <lineage>
        <taxon>Bacteria</taxon>
        <taxon>Pseudomonadati</taxon>
        <taxon>Pseudomonadota</taxon>
        <taxon>Alphaproteobacteria</taxon>
        <taxon>Sphingomonadales</taxon>
        <taxon>Erythrobacteraceae</taxon>
        <taxon>Croceibacterium</taxon>
    </lineage>
</organism>
<dbReference type="Proteomes" id="UP000433652">
    <property type="component" value="Unassembled WGS sequence"/>
</dbReference>
<dbReference type="InterPro" id="IPR036390">
    <property type="entry name" value="WH_DNA-bd_sf"/>
</dbReference>
<dbReference type="PANTHER" id="PTHR43537:SF5">
    <property type="entry name" value="UXU OPERON TRANSCRIPTIONAL REGULATOR"/>
    <property type="match status" value="1"/>
</dbReference>
<keyword evidence="3" id="KW-0804">Transcription</keyword>
<comment type="caution">
    <text evidence="5">The sequence shown here is derived from an EMBL/GenBank/DDBJ whole genome shotgun (WGS) entry which is preliminary data.</text>
</comment>
<proteinExistence type="predicted"/>
<dbReference type="CDD" id="cd07377">
    <property type="entry name" value="WHTH_GntR"/>
    <property type="match status" value="1"/>
</dbReference>
<dbReference type="Gene3D" id="1.20.120.530">
    <property type="entry name" value="GntR ligand-binding domain-like"/>
    <property type="match status" value="1"/>
</dbReference>
<keyword evidence="1" id="KW-0805">Transcription regulation</keyword>
<dbReference type="AlphaFoldDB" id="A0A6I4T201"/>
<dbReference type="GO" id="GO:0003700">
    <property type="term" value="F:DNA-binding transcription factor activity"/>
    <property type="evidence" value="ECO:0007669"/>
    <property type="project" value="InterPro"/>
</dbReference>
<evidence type="ECO:0000256" key="2">
    <source>
        <dbReference type="ARBA" id="ARBA00023125"/>
    </source>
</evidence>
<dbReference type="Pfam" id="PF07729">
    <property type="entry name" value="FCD"/>
    <property type="match status" value="1"/>
</dbReference>
<dbReference type="Pfam" id="PF00392">
    <property type="entry name" value="GntR"/>
    <property type="match status" value="1"/>
</dbReference>
<protein>
    <submittedName>
        <fullName evidence="5">GntR family transcriptional regulator</fullName>
    </submittedName>
</protein>
<dbReference type="Gene3D" id="1.10.10.10">
    <property type="entry name" value="Winged helix-like DNA-binding domain superfamily/Winged helix DNA-binding domain"/>
    <property type="match status" value="1"/>
</dbReference>
<dbReference type="RefSeq" id="WP_159796934.1">
    <property type="nucleotide sequence ID" value="NZ_WTYM01000054.1"/>
</dbReference>
<evidence type="ECO:0000313" key="6">
    <source>
        <dbReference type="Proteomes" id="UP000433652"/>
    </source>
</evidence>
<keyword evidence="6" id="KW-1185">Reference proteome</keyword>
<sequence>MAVGSRARGSKQASDQGERLSLADECYLALRKLIVHCDLAPGVRITEKELVARTEFGRTPVREALARLDLEGLVETLPRSGYRVTEVTPKTVRDLYDVFKLVGPLMVRRAAENFTEEHWQRLKKIVQSRNVHNDVDAIMDQSNAAFGLFAEASDNRDLIFLNKRLMSEQHRIFTLYLLTERGKEWSDAQLEFWNDLSWLRDPDTAEARISLGITTSYSGILSEISDQKAVTL</sequence>
<dbReference type="InterPro" id="IPR000524">
    <property type="entry name" value="Tscrpt_reg_HTH_GntR"/>
</dbReference>
<evidence type="ECO:0000256" key="1">
    <source>
        <dbReference type="ARBA" id="ARBA00023015"/>
    </source>
</evidence>
<dbReference type="EMBL" id="WTYM01000054">
    <property type="protein sequence ID" value="MXO60662.1"/>
    <property type="molecule type" value="Genomic_DNA"/>
</dbReference>
<dbReference type="InterPro" id="IPR008920">
    <property type="entry name" value="TF_FadR/GntR_C"/>
</dbReference>